<dbReference type="VEuPathDB" id="FungiDB:C8Q69DRAFT_146819"/>
<dbReference type="Proteomes" id="UP000283841">
    <property type="component" value="Unassembled WGS sequence"/>
</dbReference>
<reference evidence="2 3" key="1">
    <citation type="journal article" date="2018" name="Front. Microbiol.">
        <title>Genomic and genetic insights into a cosmopolitan fungus, Paecilomyces variotii (Eurotiales).</title>
        <authorList>
            <person name="Urquhart A.S."/>
            <person name="Mondo S.J."/>
            <person name="Makela M.R."/>
            <person name="Hane J.K."/>
            <person name="Wiebenga A."/>
            <person name="He G."/>
            <person name="Mihaltcheva S."/>
            <person name="Pangilinan J."/>
            <person name="Lipzen A."/>
            <person name="Barry K."/>
            <person name="de Vries R.P."/>
            <person name="Grigoriev I.V."/>
            <person name="Idnurm A."/>
        </authorList>
    </citation>
    <scope>NUCLEOTIDE SEQUENCE [LARGE SCALE GENOMIC DNA]</scope>
    <source>
        <strain evidence="2 3">CBS 101075</strain>
    </source>
</reference>
<name>A0A443I0X8_BYSSP</name>
<keyword evidence="1" id="KW-0732">Signal</keyword>
<feature type="signal peptide" evidence="1">
    <location>
        <begin position="1"/>
        <end position="18"/>
    </location>
</feature>
<dbReference type="AlphaFoldDB" id="A0A443I0X8"/>
<dbReference type="GeneID" id="39594768"/>
<organism evidence="2 3">
    <name type="scientific">Byssochlamys spectabilis</name>
    <name type="common">Paecilomyces variotii</name>
    <dbReference type="NCBI Taxonomy" id="264951"/>
    <lineage>
        <taxon>Eukaryota</taxon>
        <taxon>Fungi</taxon>
        <taxon>Dikarya</taxon>
        <taxon>Ascomycota</taxon>
        <taxon>Pezizomycotina</taxon>
        <taxon>Eurotiomycetes</taxon>
        <taxon>Eurotiomycetidae</taxon>
        <taxon>Eurotiales</taxon>
        <taxon>Thermoascaceae</taxon>
        <taxon>Paecilomyces</taxon>
    </lineage>
</organism>
<protein>
    <submittedName>
        <fullName evidence="2">Uncharacterized protein</fullName>
    </submittedName>
</protein>
<feature type="chain" id="PRO_5019510262" evidence="1">
    <location>
        <begin position="19"/>
        <end position="101"/>
    </location>
</feature>
<keyword evidence="3" id="KW-1185">Reference proteome</keyword>
<comment type="caution">
    <text evidence="2">The sequence shown here is derived from an EMBL/GenBank/DDBJ whole genome shotgun (WGS) entry which is preliminary data.</text>
</comment>
<accession>A0A443I0X8</accession>
<dbReference type="EMBL" id="RCNU01000002">
    <property type="protein sequence ID" value="RWQ97706.1"/>
    <property type="molecule type" value="Genomic_DNA"/>
</dbReference>
<gene>
    <name evidence="2" type="ORF">C8Q69DRAFT_146819</name>
</gene>
<evidence type="ECO:0000313" key="2">
    <source>
        <dbReference type="EMBL" id="RWQ97706.1"/>
    </source>
</evidence>
<sequence>MKIFSFVLSFMFLGAATAAVASNSSSQNGDEVLRSNCGQLCTSNQDCRDGKCPVCSSKDNVCRPYDAWFSRDCGNYRDEIDDSGKLKIIAKWLLLSDCSGE</sequence>
<proteinExistence type="predicted"/>
<dbReference type="RefSeq" id="XP_028487351.1">
    <property type="nucleotide sequence ID" value="XM_028625491.1"/>
</dbReference>
<evidence type="ECO:0000313" key="3">
    <source>
        <dbReference type="Proteomes" id="UP000283841"/>
    </source>
</evidence>
<evidence type="ECO:0000256" key="1">
    <source>
        <dbReference type="SAM" id="SignalP"/>
    </source>
</evidence>